<comment type="similarity">
    <text evidence="2">Belongs to the eukaryotic/archaeal RNase P protein component 2 family.</text>
</comment>
<reference evidence="3" key="1">
    <citation type="submission" date="2014-12" db="EMBL/GenBank/DDBJ databases">
        <authorList>
            <person name="Huang H.-H."/>
            <person name="Chen S.-C."/>
            <person name="Lai M.-C."/>
        </authorList>
    </citation>
    <scope>NUCLEOTIDE SEQUENCE</scope>
    <source>
        <strain evidence="3">K1F9705b</strain>
    </source>
</reference>
<dbReference type="GO" id="GO:0030677">
    <property type="term" value="C:ribonuclease P complex"/>
    <property type="evidence" value="ECO:0007669"/>
    <property type="project" value="UniProtKB-UniRule"/>
</dbReference>
<dbReference type="Proteomes" id="UP000730161">
    <property type="component" value="Unassembled WGS sequence"/>
</dbReference>
<evidence type="ECO:0000313" key="4">
    <source>
        <dbReference type="Proteomes" id="UP000730161"/>
    </source>
</evidence>
<keyword evidence="2" id="KW-0378">Hydrolase</keyword>
<dbReference type="EMBL" id="JWHL01000005">
    <property type="protein sequence ID" value="MBR1368901.1"/>
    <property type="molecule type" value="Genomic_DNA"/>
</dbReference>
<dbReference type="PANTHER" id="PTHR15441:SF2">
    <property type="entry name" value="RIBONUCLEASE P_MRP PROTEIN SUBUNIT POP5"/>
    <property type="match status" value="1"/>
</dbReference>
<evidence type="ECO:0000256" key="1">
    <source>
        <dbReference type="ARBA" id="ARBA00022694"/>
    </source>
</evidence>
<keyword evidence="4" id="KW-1185">Reference proteome</keyword>
<keyword evidence="2" id="KW-0540">Nuclease</keyword>
<organism evidence="3 4">
    <name type="scientific">Methanocalculus chunghsingensis</name>
    <dbReference type="NCBI Taxonomy" id="156457"/>
    <lineage>
        <taxon>Archaea</taxon>
        <taxon>Methanobacteriati</taxon>
        <taxon>Methanobacteriota</taxon>
        <taxon>Stenosarchaea group</taxon>
        <taxon>Methanomicrobia</taxon>
        <taxon>Methanomicrobiales</taxon>
        <taxon>Methanocalculaceae</taxon>
        <taxon>Methanocalculus</taxon>
    </lineage>
</organism>
<dbReference type="HAMAP" id="MF_00755">
    <property type="entry name" value="RNase_P_2"/>
    <property type="match status" value="1"/>
</dbReference>
<dbReference type="InterPro" id="IPR038085">
    <property type="entry name" value="Rnp2-like_sf"/>
</dbReference>
<dbReference type="EC" id="3.1.26.5" evidence="2"/>
<protein>
    <recommendedName>
        <fullName evidence="2">Ribonuclease P protein component 2</fullName>
        <shortName evidence="2">RNase P component 2</shortName>
        <ecNumber evidence="2">3.1.26.5</ecNumber>
    </recommendedName>
    <alternativeName>
        <fullName evidence="2">Pop5</fullName>
    </alternativeName>
</protein>
<accession>A0A8J7W728</accession>
<keyword evidence="1 2" id="KW-0819">tRNA processing</keyword>
<dbReference type="GO" id="GO:0005737">
    <property type="term" value="C:cytoplasm"/>
    <property type="evidence" value="ECO:0007669"/>
    <property type="project" value="UniProtKB-SubCell"/>
</dbReference>
<comment type="catalytic activity">
    <reaction evidence="2">
        <text>Endonucleolytic cleavage of RNA, removing 5'-extranucleotides from tRNA precursor.</text>
        <dbReference type="EC" id="3.1.26.5"/>
    </reaction>
</comment>
<keyword evidence="2" id="KW-0255">Endonuclease</keyword>
<comment type="caution">
    <text evidence="3">The sequence shown here is derived from an EMBL/GenBank/DDBJ whole genome shotgun (WGS) entry which is preliminary data.</text>
</comment>
<dbReference type="GO" id="GO:0004526">
    <property type="term" value="F:ribonuclease P activity"/>
    <property type="evidence" value="ECO:0007669"/>
    <property type="project" value="UniProtKB-UniRule"/>
</dbReference>
<dbReference type="OrthoDB" id="19261at2157"/>
<proteinExistence type="inferred from homology"/>
<dbReference type="Gene3D" id="3.30.70.3250">
    <property type="entry name" value="Ribonuclease P, Pop5 subunit"/>
    <property type="match status" value="1"/>
</dbReference>
<dbReference type="Pfam" id="PF01900">
    <property type="entry name" value="RNase_P_Rpp14"/>
    <property type="match status" value="1"/>
</dbReference>
<evidence type="ECO:0000313" key="3">
    <source>
        <dbReference type="EMBL" id="MBR1368901.1"/>
    </source>
</evidence>
<evidence type="ECO:0000256" key="2">
    <source>
        <dbReference type="HAMAP-Rule" id="MF_00755"/>
    </source>
</evidence>
<dbReference type="SUPFAM" id="SSF160350">
    <property type="entry name" value="Rnp2-like"/>
    <property type="match status" value="1"/>
</dbReference>
<dbReference type="PANTHER" id="PTHR15441">
    <property type="entry name" value="RIBONUCLEASE P PROTEIN SUBUNIT P14"/>
    <property type="match status" value="1"/>
</dbReference>
<dbReference type="GO" id="GO:0001682">
    <property type="term" value="P:tRNA 5'-leader removal"/>
    <property type="evidence" value="ECO:0007669"/>
    <property type="project" value="UniProtKB-UniRule"/>
</dbReference>
<dbReference type="AlphaFoldDB" id="A0A8J7W728"/>
<comment type="subcellular location">
    <subcellularLocation>
        <location evidence="2">Cytoplasm</location>
    </subcellularLocation>
</comment>
<name>A0A8J7W728_9EURY</name>
<gene>
    <name evidence="2" type="primary">rnp2</name>
    <name evidence="3" type="ORF">RJ53_05000</name>
</gene>
<keyword evidence="2" id="KW-0963">Cytoplasm</keyword>
<comment type="function">
    <text evidence="2">Part of ribonuclease P, a protein complex that generates mature tRNA molecules by cleaving their 5'-ends.</text>
</comment>
<comment type="subunit">
    <text evidence="2">Consists of a catalytic RNA component and at least 4-5 protein subunits.</text>
</comment>
<dbReference type="RefSeq" id="WP_211530549.1">
    <property type="nucleotide sequence ID" value="NZ_JWHL01000005.1"/>
</dbReference>
<sequence length="169" mass="18786">MKPLPPTLRENRRYVLARIRPSTIVADERDWHIAISEAVSSLYGDITAAEIHAGTIRQEGAYLIIRCKRGWEDKLSTALTTVRAVHQTPVHLQAISTSGTIKALKKKIRPVITGDEVTCVINGSDHSGIYYADGNIDLIRRDMKGQEVVFLTKDDMESFHATTTKSDGI</sequence>
<dbReference type="InterPro" id="IPR002759">
    <property type="entry name" value="Pop5/Rpp14/Rnp2-like"/>
</dbReference>